<dbReference type="Proteomes" id="UP000682733">
    <property type="component" value="Unassembled WGS sequence"/>
</dbReference>
<evidence type="ECO:0000313" key="5">
    <source>
        <dbReference type="Proteomes" id="UP000663829"/>
    </source>
</evidence>
<evidence type="ECO:0000313" key="3">
    <source>
        <dbReference type="EMBL" id="CAF4338189.1"/>
    </source>
</evidence>
<dbReference type="Proteomes" id="UP000663829">
    <property type="component" value="Unassembled WGS sequence"/>
</dbReference>
<gene>
    <name evidence="1" type="ORF">GPM918_LOCUS38538</name>
    <name evidence="2" type="ORF">OVA965_LOCUS39163</name>
    <name evidence="4" type="ORF">SRO942_LOCUS39365</name>
    <name evidence="3" type="ORF">TMI583_LOCUS40431</name>
</gene>
<dbReference type="Proteomes" id="UP000681722">
    <property type="component" value="Unassembled WGS sequence"/>
</dbReference>
<organism evidence="1 5">
    <name type="scientific">Didymodactylos carnosus</name>
    <dbReference type="NCBI Taxonomy" id="1234261"/>
    <lineage>
        <taxon>Eukaryota</taxon>
        <taxon>Metazoa</taxon>
        <taxon>Spiralia</taxon>
        <taxon>Gnathifera</taxon>
        <taxon>Rotifera</taxon>
        <taxon>Eurotatoria</taxon>
        <taxon>Bdelloidea</taxon>
        <taxon>Philodinida</taxon>
        <taxon>Philodinidae</taxon>
        <taxon>Didymodactylos</taxon>
    </lineage>
</organism>
<dbReference type="EMBL" id="CAJNOK010040039">
    <property type="protein sequence ID" value="CAF1548614.1"/>
    <property type="molecule type" value="Genomic_DNA"/>
</dbReference>
<evidence type="ECO:0000313" key="4">
    <source>
        <dbReference type="EMBL" id="CAF4399545.1"/>
    </source>
</evidence>
<comment type="caution">
    <text evidence="1">The sequence shown here is derived from an EMBL/GenBank/DDBJ whole genome shotgun (WGS) entry which is preliminary data.</text>
</comment>
<proteinExistence type="predicted"/>
<dbReference type="OrthoDB" id="10063939at2759"/>
<dbReference type="AlphaFoldDB" id="A0A815WA31"/>
<evidence type="ECO:0000313" key="1">
    <source>
        <dbReference type="EMBL" id="CAF1539370.1"/>
    </source>
</evidence>
<sequence length="151" mass="18191">MLHKNIEQWSTPPFIDPDILSHAINEYVKKGQQRLKENFDYKKQMISLDWNDHQLITKFYELKPNEEQIELAKQIWQATANKLQTTEQIEILRQRIILKRLPTKTDKMMNEFLYDNQKTLSSPFLEQKERVSFAYRYSKTTSNAHLRFTNP</sequence>
<dbReference type="EMBL" id="CAJOBA010062468">
    <property type="protein sequence ID" value="CAF4338189.1"/>
    <property type="molecule type" value="Genomic_DNA"/>
</dbReference>
<dbReference type="Proteomes" id="UP000677228">
    <property type="component" value="Unassembled WGS sequence"/>
</dbReference>
<reference evidence="1" key="1">
    <citation type="submission" date="2021-02" db="EMBL/GenBank/DDBJ databases">
        <authorList>
            <person name="Nowell W R."/>
        </authorList>
    </citation>
    <scope>NUCLEOTIDE SEQUENCE</scope>
</reference>
<dbReference type="EMBL" id="CAJNOQ010025669">
    <property type="protein sequence ID" value="CAF1539370.1"/>
    <property type="molecule type" value="Genomic_DNA"/>
</dbReference>
<accession>A0A815WA31</accession>
<name>A0A815WA31_9BILA</name>
<keyword evidence="5" id="KW-1185">Reference proteome</keyword>
<protein>
    <submittedName>
        <fullName evidence="1">Uncharacterized protein</fullName>
    </submittedName>
</protein>
<evidence type="ECO:0000313" key="2">
    <source>
        <dbReference type="EMBL" id="CAF1548614.1"/>
    </source>
</evidence>
<dbReference type="EMBL" id="CAJOBC010091293">
    <property type="protein sequence ID" value="CAF4399545.1"/>
    <property type="molecule type" value="Genomic_DNA"/>
</dbReference>